<evidence type="ECO:0000313" key="3">
    <source>
        <dbReference type="EMBL" id="RYR66892.1"/>
    </source>
</evidence>
<dbReference type="SUPFAM" id="SSF55315">
    <property type="entry name" value="L30e-like"/>
    <property type="match status" value="1"/>
</dbReference>
<accession>A0A445DUL6</accession>
<dbReference type="GO" id="GO:0005737">
    <property type="term" value="C:cytoplasm"/>
    <property type="evidence" value="ECO:0007669"/>
    <property type="project" value="TreeGrafter"/>
</dbReference>
<comment type="caution">
    <text evidence="3">The sequence shown here is derived from an EMBL/GenBank/DDBJ whole genome shotgun (WGS) entry which is preliminary data.</text>
</comment>
<dbReference type="PANTHER" id="PTHR11216:SF161">
    <property type="entry name" value="CALCIUM-BINDING EF HAND FAMILY PROTEIN"/>
    <property type="match status" value="1"/>
</dbReference>
<dbReference type="GO" id="GO:0006897">
    <property type="term" value="P:endocytosis"/>
    <property type="evidence" value="ECO:0007669"/>
    <property type="project" value="TreeGrafter"/>
</dbReference>
<dbReference type="InterPro" id="IPR000261">
    <property type="entry name" value="EH_dom"/>
</dbReference>
<dbReference type="AlphaFoldDB" id="A0A445DUL6"/>
<dbReference type="InterPro" id="IPR004038">
    <property type="entry name" value="Ribosomal_eL8/eL30/eS12/Gad45"/>
</dbReference>
<dbReference type="Gene3D" id="1.10.238.10">
    <property type="entry name" value="EF-hand"/>
    <property type="match status" value="1"/>
</dbReference>
<gene>
    <name evidence="3" type="ORF">Ahy_A03g013058</name>
</gene>
<dbReference type="InterPro" id="IPR029064">
    <property type="entry name" value="Ribosomal_eL30-like_sf"/>
</dbReference>
<sequence>MTSTDIQKYTKVFVAVDTDRDRKITGEQARNLFLSWRLPWEVLKQVWDLSYQNNDSMLSLMEFCIALYLMEQHTEGRALLGVFPSNILLALLPSGLPATQYSSVTWGNPSGFQQEEEMSDPGAQRVNPTTGRPPRPASVFLSDEGLQKQQKSHVPVLEKHVLNQLRSDEQNSINSKFQEASEVDKKTHADCIQSDLDELVKSLNNRCKKYGLRAKSTTLVELCEEGPVVATEQVAPAIGEPMDIMTALQLTLRKSLAYGGLARGLYEGAKVIEKCTAQLIVLAEDCDQPDYVKLVKALCTEHL</sequence>
<dbReference type="GO" id="GO:0005886">
    <property type="term" value="C:plasma membrane"/>
    <property type="evidence" value="ECO:0007669"/>
    <property type="project" value="TreeGrafter"/>
</dbReference>
<dbReference type="Gene3D" id="3.30.1330.30">
    <property type="match status" value="1"/>
</dbReference>
<reference evidence="3 4" key="1">
    <citation type="submission" date="2019-01" db="EMBL/GenBank/DDBJ databases">
        <title>Sequencing of cultivated peanut Arachis hypogaea provides insights into genome evolution and oil improvement.</title>
        <authorList>
            <person name="Chen X."/>
        </authorList>
    </citation>
    <scope>NUCLEOTIDE SEQUENCE [LARGE SCALE GENOMIC DNA]</scope>
    <source>
        <strain evidence="4">cv. Fuhuasheng</strain>
        <tissue evidence="3">Leaves</tissue>
    </source>
</reference>
<dbReference type="Proteomes" id="UP000289738">
    <property type="component" value="Chromosome A03"/>
</dbReference>
<keyword evidence="4" id="KW-1185">Reference proteome</keyword>
<dbReference type="CDD" id="cd00052">
    <property type="entry name" value="EH"/>
    <property type="match status" value="1"/>
</dbReference>
<dbReference type="InterPro" id="IPR047860">
    <property type="entry name" value="Ribosomal_eS12_CS"/>
</dbReference>
<feature type="domain" description="EH" evidence="2">
    <location>
        <begin position="5"/>
        <end position="94"/>
    </location>
</feature>
<feature type="region of interest" description="Disordered" evidence="1">
    <location>
        <begin position="109"/>
        <end position="138"/>
    </location>
</feature>
<dbReference type="InterPro" id="IPR011992">
    <property type="entry name" value="EF-hand-dom_pair"/>
</dbReference>
<dbReference type="STRING" id="3818.A0A445DUL6"/>
<dbReference type="GO" id="GO:0005634">
    <property type="term" value="C:nucleus"/>
    <property type="evidence" value="ECO:0007669"/>
    <property type="project" value="TreeGrafter"/>
</dbReference>
<dbReference type="SUPFAM" id="SSF47473">
    <property type="entry name" value="EF-hand"/>
    <property type="match status" value="1"/>
</dbReference>
<organism evidence="3 4">
    <name type="scientific">Arachis hypogaea</name>
    <name type="common">Peanut</name>
    <dbReference type="NCBI Taxonomy" id="3818"/>
    <lineage>
        <taxon>Eukaryota</taxon>
        <taxon>Viridiplantae</taxon>
        <taxon>Streptophyta</taxon>
        <taxon>Embryophyta</taxon>
        <taxon>Tracheophyta</taxon>
        <taxon>Spermatophyta</taxon>
        <taxon>Magnoliopsida</taxon>
        <taxon>eudicotyledons</taxon>
        <taxon>Gunneridae</taxon>
        <taxon>Pentapetalae</taxon>
        <taxon>rosids</taxon>
        <taxon>fabids</taxon>
        <taxon>Fabales</taxon>
        <taxon>Fabaceae</taxon>
        <taxon>Papilionoideae</taxon>
        <taxon>50 kb inversion clade</taxon>
        <taxon>dalbergioids sensu lato</taxon>
        <taxon>Dalbergieae</taxon>
        <taxon>Pterocarpus clade</taxon>
        <taxon>Arachis</taxon>
    </lineage>
</organism>
<dbReference type="EMBL" id="SDMP01000003">
    <property type="protein sequence ID" value="RYR66892.1"/>
    <property type="molecule type" value="Genomic_DNA"/>
</dbReference>
<dbReference type="GO" id="GO:0016197">
    <property type="term" value="P:endosomal transport"/>
    <property type="evidence" value="ECO:0007669"/>
    <property type="project" value="TreeGrafter"/>
</dbReference>
<dbReference type="PROSITE" id="PS01189">
    <property type="entry name" value="RIBOSOMAL_S12E"/>
    <property type="match status" value="1"/>
</dbReference>
<evidence type="ECO:0000259" key="2">
    <source>
        <dbReference type="PROSITE" id="PS50031"/>
    </source>
</evidence>
<dbReference type="Pfam" id="PF12763">
    <property type="entry name" value="EH"/>
    <property type="match status" value="1"/>
</dbReference>
<dbReference type="PROSITE" id="PS50031">
    <property type="entry name" value="EH"/>
    <property type="match status" value="1"/>
</dbReference>
<dbReference type="PANTHER" id="PTHR11216">
    <property type="entry name" value="EH DOMAIN"/>
    <property type="match status" value="1"/>
</dbReference>
<evidence type="ECO:0000256" key="1">
    <source>
        <dbReference type="SAM" id="MobiDB-lite"/>
    </source>
</evidence>
<proteinExistence type="predicted"/>
<protein>
    <recommendedName>
        <fullName evidence="2">EH domain-containing protein</fullName>
    </recommendedName>
</protein>
<dbReference type="SMART" id="SM00027">
    <property type="entry name" value="EH"/>
    <property type="match status" value="1"/>
</dbReference>
<evidence type="ECO:0000313" key="4">
    <source>
        <dbReference type="Proteomes" id="UP000289738"/>
    </source>
</evidence>
<dbReference type="Pfam" id="PF01248">
    <property type="entry name" value="Ribosomal_L7Ae"/>
    <property type="match status" value="1"/>
</dbReference>
<name>A0A445DUL6_ARAHY</name>